<dbReference type="HOGENOM" id="CLU_176747_0_0_2"/>
<dbReference type="KEGG" id="nga:Ngar_c04040"/>
<evidence type="ECO:0000313" key="2">
    <source>
        <dbReference type="EMBL" id="AFU57351.1"/>
    </source>
</evidence>
<feature type="compositionally biased region" description="Basic and acidic residues" evidence="1">
    <location>
        <begin position="1"/>
        <end position="10"/>
    </location>
</feature>
<accession>K0I7V9</accession>
<protein>
    <recommendedName>
        <fullName evidence="4">DUF2795 domain-containing protein</fullName>
    </recommendedName>
</protein>
<dbReference type="Proteomes" id="UP000008037">
    <property type="component" value="Chromosome"/>
</dbReference>
<dbReference type="AlphaFoldDB" id="K0I7V9"/>
<dbReference type="EMBL" id="CP002408">
    <property type="protein sequence ID" value="AFU57351.1"/>
    <property type="molecule type" value="Genomic_DNA"/>
</dbReference>
<keyword evidence="3" id="KW-1185">Reference proteome</keyword>
<dbReference type="InParanoid" id="K0I7V9"/>
<evidence type="ECO:0000313" key="3">
    <source>
        <dbReference type="Proteomes" id="UP000008037"/>
    </source>
</evidence>
<sequence>MSSSDREKPEQIPSRENIEETKAMVSEQAGVEGERKEVDVRDYPKTAAIGQILKDLDFPADKKRIVEFAEKARPQSEEILSDLKRIEDRQYGSVSDVTKAAGLVRQ</sequence>
<dbReference type="InterPro" id="IPR021527">
    <property type="entry name" value="DUF2795"/>
</dbReference>
<dbReference type="RefSeq" id="WP_015017897.1">
    <property type="nucleotide sequence ID" value="NC_018719.1"/>
</dbReference>
<feature type="region of interest" description="Disordered" evidence="1">
    <location>
        <begin position="1"/>
        <end position="38"/>
    </location>
</feature>
<name>K0I7V9_NITGG</name>
<gene>
    <name evidence="2" type="ordered locus">Ngar_c04040</name>
</gene>
<organism evidence="2 3">
    <name type="scientific">Nitrososphaera gargensis (strain Ga9.2)</name>
    <dbReference type="NCBI Taxonomy" id="1237085"/>
    <lineage>
        <taxon>Archaea</taxon>
        <taxon>Nitrososphaerota</taxon>
        <taxon>Nitrososphaeria</taxon>
        <taxon>Nitrososphaerales</taxon>
        <taxon>Nitrososphaeraceae</taxon>
        <taxon>Nitrososphaera</taxon>
    </lineage>
</organism>
<evidence type="ECO:0008006" key="4">
    <source>
        <dbReference type="Google" id="ProtNLM"/>
    </source>
</evidence>
<evidence type="ECO:0000256" key="1">
    <source>
        <dbReference type="SAM" id="MobiDB-lite"/>
    </source>
</evidence>
<proteinExistence type="predicted"/>
<dbReference type="GeneID" id="13796579"/>
<dbReference type="Pfam" id="PF11387">
    <property type="entry name" value="DUF2795"/>
    <property type="match status" value="1"/>
</dbReference>
<dbReference type="BioCyc" id="CNIT1237085:G1324-403-MONOMER"/>
<reference evidence="2 3" key="1">
    <citation type="journal article" date="2012" name="Environ. Microbiol.">
        <title>The genome of the ammonia-oxidizing Candidatus Nitrososphaera gargensis: insights into metabolic versatility and environmental adaptations.</title>
        <authorList>
            <person name="Spang A."/>
            <person name="Poehlein A."/>
            <person name="Offre P."/>
            <person name="Zumbragel S."/>
            <person name="Haider S."/>
            <person name="Rychlik N."/>
            <person name="Nowka B."/>
            <person name="Schmeisser C."/>
            <person name="Lebedeva E.V."/>
            <person name="Rattei T."/>
            <person name="Bohm C."/>
            <person name="Schmid M."/>
            <person name="Galushko A."/>
            <person name="Hatzenpichler R."/>
            <person name="Weinmaier T."/>
            <person name="Daniel R."/>
            <person name="Schleper C."/>
            <person name="Spieck E."/>
            <person name="Streit W."/>
            <person name="Wagner M."/>
        </authorList>
    </citation>
    <scope>NUCLEOTIDE SEQUENCE [LARGE SCALE GENOMIC DNA]</scope>
    <source>
        <strain evidence="3">Ga9.2</strain>
    </source>
</reference>